<sequence>MKHKYLQSWHPKHRVPIVDGKFQNLETGEIEESNLKITYSGPPAVHVTWFNVEDDSTFIGSGAAFAATVDDVLIAIMGHVRDGAYSIVSLNATEYAVIVVCLTSKSQEEVSEYVHRMKEELSSDVVLPPEEIAAIEEWDRARAREAMVDAGASTTVDSG</sequence>
<comment type="caution">
    <text evidence="1">The sequence shown here is derived from an EMBL/GenBank/DDBJ whole genome shotgun (WGS) entry which is preliminary data.</text>
</comment>
<evidence type="ECO:0000313" key="1">
    <source>
        <dbReference type="EMBL" id="RJE25405.1"/>
    </source>
</evidence>
<name>A0A3A3A600_9EURO</name>
<keyword evidence="2" id="KW-1185">Reference proteome</keyword>
<organism evidence="1 2">
    <name type="scientific">Aspergillus sclerotialis</name>
    <dbReference type="NCBI Taxonomy" id="2070753"/>
    <lineage>
        <taxon>Eukaryota</taxon>
        <taxon>Fungi</taxon>
        <taxon>Dikarya</taxon>
        <taxon>Ascomycota</taxon>
        <taxon>Pezizomycotina</taxon>
        <taxon>Eurotiomycetes</taxon>
        <taxon>Eurotiomycetidae</taxon>
        <taxon>Eurotiales</taxon>
        <taxon>Aspergillaceae</taxon>
        <taxon>Aspergillus</taxon>
        <taxon>Aspergillus subgen. Polypaecilum</taxon>
    </lineage>
</organism>
<dbReference type="Proteomes" id="UP000266188">
    <property type="component" value="Unassembled WGS sequence"/>
</dbReference>
<proteinExistence type="predicted"/>
<protein>
    <submittedName>
        <fullName evidence="1">Uncharacterized protein</fullName>
    </submittedName>
</protein>
<accession>A0A3A3A600</accession>
<reference evidence="2" key="1">
    <citation type="submission" date="2017-02" db="EMBL/GenBank/DDBJ databases">
        <authorList>
            <person name="Tafer H."/>
            <person name="Lopandic K."/>
        </authorList>
    </citation>
    <scope>NUCLEOTIDE SEQUENCE [LARGE SCALE GENOMIC DNA]</scope>
    <source>
        <strain evidence="2">CBS 366.77</strain>
    </source>
</reference>
<dbReference type="OrthoDB" id="3518210at2759"/>
<dbReference type="AlphaFoldDB" id="A0A3A3A600"/>
<dbReference type="EMBL" id="MVGC01000049">
    <property type="protein sequence ID" value="RJE25405.1"/>
    <property type="molecule type" value="Genomic_DNA"/>
</dbReference>
<evidence type="ECO:0000313" key="2">
    <source>
        <dbReference type="Proteomes" id="UP000266188"/>
    </source>
</evidence>
<gene>
    <name evidence="1" type="ORF">PHISCL_02296</name>
</gene>